<dbReference type="InterPro" id="IPR041546">
    <property type="entry name" value="ClpA/ClpB_AAA_lid"/>
</dbReference>
<organism evidence="10 11">
    <name type="scientific">Trichoglossum hirsutum</name>
    <dbReference type="NCBI Taxonomy" id="265104"/>
    <lineage>
        <taxon>Eukaryota</taxon>
        <taxon>Fungi</taxon>
        <taxon>Dikarya</taxon>
        <taxon>Ascomycota</taxon>
        <taxon>Pezizomycotina</taxon>
        <taxon>Geoglossomycetes</taxon>
        <taxon>Geoglossales</taxon>
        <taxon>Geoglossaceae</taxon>
        <taxon>Trichoglossum</taxon>
    </lineage>
</organism>
<dbReference type="PROSITE" id="PS51903">
    <property type="entry name" value="CLP_R"/>
    <property type="match status" value="1"/>
</dbReference>
<dbReference type="GO" id="GO:0016887">
    <property type="term" value="F:ATP hydrolysis activity"/>
    <property type="evidence" value="ECO:0007669"/>
    <property type="project" value="InterPro"/>
</dbReference>
<dbReference type="InterPro" id="IPR004176">
    <property type="entry name" value="Clp_R_N"/>
</dbReference>
<keyword evidence="10" id="KW-0346">Stress response</keyword>
<evidence type="ECO:0000313" key="10">
    <source>
        <dbReference type="EMBL" id="KAH0551189.1"/>
    </source>
</evidence>
<evidence type="ECO:0000256" key="6">
    <source>
        <dbReference type="PROSITE-ProRule" id="PRU01251"/>
    </source>
</evidence>
<dbReference type="SMART" id="SM01086">
    <property type="entry name" value="ClpB_D2-small"/>
    <property type="match status" value="1"/>
</dbReference>
<dbReference type="InterPro" id="IPR036628">
    <property type="entry name" value="Clp_N_dom_sf"/>
</dbReference>
<comment type="caution">
    <text evidence="10">The sequence shown here is derived from an EMBL/GenBank/DDBJ whole genome shotgun (WGS) entry which is preliminary data.</text>
</comment>
<dbReference type="PANTHER" id="PTHR11638:SF18">
    <property type="entry name" value="HEAT SHOCK PROTEIN 104"/>
    <property type="match status" value="1"/>
</dbReference>
<dbReference type="PANTHER" id="PTHR11638">
    <property type="entry name" value="ATP-DEPENDENT CLP PROTEASE"/>
    <property type="match status" value="1"/>
</dbReference>
<dbReference type="Pfam" id="PF07724">
    <property type="entry name" value="AAA_2"/>
    <property type="match status" value="1"/>
</dbReference>
<dbReference type="SUPFAM" id="SSF52540">
    <property type="entry name" value="P-loop containing nucleoside triphosphate hydrolases"/>
    <property type="match status" value="2"/>
</dbReference>
<dbReference type="GO" id="GO:0005829">
    <property type="term" value="C:cytosol"/>
    <property type="evidence" value="ECO:0007669"/>
    <property type="project" value="TreeGrafter"/>
</dbReference>
<dbReference type="InterPro" id="IPR003959">
    <property type="entry name" value="ATPase_AAA_core"/>
</dbReference>
<dbReference type="PROSITE" id="PS00871">
    <property type="entry name" value="CLPAB_2"/>
    <property type="match status" value="1"/>
</dbReference>
<evidence type="ECO:0000256" key="2">
    <source>
        <dbReference type="ARBA" id="ARBA00022737"/>
    </source>
</evidence>
<dbReference type="GO" id="GO:0042026">
    <property type="term" value="P:protein refolding"/>
    <property type="evidence" value="ECO:0007669"/>
    <property type="project" value="TreeGrafter"/>
</dbReference>
<evidence type="ECO:0000256" key="7">
    <source>
        <dbReference type="RuleBase" id="RU004432"/>
    </source>
</evidence>
<dbReference type="GO" id="GO:0051082">
    <property type="term" value="F:unfolded protein binding"/>
    <property type="evidence" value="ECO:0007669"/>
    <property type="project" value="TreeGrafter"/>
</dbReference>
<dbReference type="SUPFAM" id="SSF81923">
    <property type="entry name" value="Double Clp-N motif"/>
    <property type="match status" value="1"/>
</dbReference>
<gene>
    <name evidence="10" type="primary">HSP98</name>
    <name evidence="10" type="ORF">GP486_007484</name>
</gene>
<dbReference type="GO" id="GO:0051087">
    <property type="term" value="F:protein-folding chaperone binding"/>
    <property type="evidence" value="ECO:0007669"/>
    <property type="project" value="TreeGrafter"/>
</dbReference>
<reference evidence="10" key="1">
    <citation type="submission" date="2021-03" db="EMBL/GenBank/DDBJ databases">
        <title>Comparative genomics and phylogenomic investigation of the class Geoglossomycetes provide insights into ecological specialization and systematics.</title>
        <authorList>
            <person name="Melie T."/>
            <person name="Pirro S."/>
            <person name="Miller A.N."/>
            <person name="Quandt A."/>
        </authorList>
    </citation>
    <scope>NUCLEOTIDE SEQUENCE</scope>
    <source>
        <strain evidence="10">CAQ_001_2017</strain>
    </source>
</reference>
<keyword evidence="11" id="KW-1185">Reference proteome</keyword>
<name>A0A9P8II53_9PEZI</name>
<dbReference type="Gene3D" id="1.10.8.60">
    <property type="match status" value="1"/>
</dbReference>
<evidence type="ECO:0000256" key="5">
    <source>
        <dbReference type="ARBA" id="ARBA00023186"/>
    </source>
</evidence>
<dbReference type="Pfam" id="PF10431">
    <property type="entry name" value="ClpB_D2-small"/>
    <property type="match status" value="1"/>
</dbReference>
<dbReference type="FunFam" id="3.40.50.300:FF:000010">
    <property type="entry name" value="Chaperone clpB 1, putative"/>
    <property type="match status" value="1"/>
</dbReference>
<proteinExistence type="inferred from homology"/>
<comment type="similarity">
    <text evidence="1 7">Belongs to the ClpA/ClpB family.</text>
</comment>
<evidence type="ECO:0000256" key="4">
    <source>
        <dbReference type="ARBA" id="ARBA00022840"/>
    </source>
</evidence>
<evidence type="ECO:0000256" key="3">
    <source>
        <dbReference type="ARBA" id="ARBA00022741"/>
    </source>
</evidence>
<protein>
    <submittedName>
        <fullName evidence="10">Heat shock protein hsp98</fullName>
    </submittedName>
</protein>
<dbReference type="InterPro" id="IPR027417">
    <property type="entry name" value="P-loop_NTPase"/>
</dbReference>
<dbReference type="Gene3D" id="3.40.50.300">
    <property type="entry name" value="P-loop containing nucleotide triphosphate hydrolases"/>
    <property type="match status" value="3"/>
</dbReference>
<dbReference type="Proteomes" id="UP000750711">
    <property type="component" value="Unassembled WGS sequence"/>
</dbReference>
<dbReference type="InterPro" id="IPR050130">
    <property type="entry name" value="ClpA_ClpB"/>
</dbReference>
<keyword evidence="5 7" id="KW-0143">Chaperone</keyword>
<keyword evidence="4 7" id="KW-0067">ATP-binding</keyword>
<dbReference type="CDD" id="cd00009">
    <property type="entry name" value="AAA"/>
    <property type="match status" value="1"/>
</dbReference>
<feature type="coiled-coil region" evidence="8">
    <location>
        <begin position="486"/>
        <end position="540"/>
    </location>
</feature>
<dbReference type="GO" id="GO:0005524">
    <property type="term" value="F:ATP binding"/>
    <property type="evidence" value="ECO:0007669"/>
    <property type="project" value="UniProtKB-KW"/>
</dbReference>
<evidence type="ECO:0000313" key="11">
    <source>
        <dbReference type="Proteomes" id="UP000750711"/>
    </source>
</evidence>
<dbReference type="InterPro" id="IPR028299">
    <property type="entry name" value="ClpA/B_CS2"/>
</dbReference>
<dbReference type="SMART" id="SM00382">
    <property type="entry name" value="AAA"/>
    <property type="match status" value="2"/>
</dbReference>
<evidence type="ECO:0000256" key="8">
    <source>
        <dbReference type="SAM" id="Coils"/>
    </source>
</evidence>
<keyword evidence="8" id="KW-0175">Coiled coil</keyword>
<evidence type="ECO:0000259" key="9">
    <source>
        <dbReference type="PROSITE" id="PS51903"/>
    </source>
</evidence>
<keyword evidence="3 7" id="KW-0547">Nucleotide-binding</keyword>
<feature type="domain" description="Clp R" evidence="9">
    <location>
        <begin position="1"/>
        <end position="157"/>
    </location>
</feature>
<dbReference type="Gene3D" id="1.10.1780.10">
    <property type="entry name" value="Clp, N-terminal domain"/>
    <property type="match status" value="1"/>
</dbReference>
<feature type="coiled-coil region" evidence="8">
    <location>
        <begin position="426"/>
        <end position="453"/>
    </location>
</feature>
<dbReference type="InterPro" id="IPR019489">
    <property type="entry name" value="Clp_ATPase_C"/>
</dbReference>
<dbReference type="FunFam" id="3.40.50.300:FF:000025">
    <property type="entry name" value="ATP-dependent Clp protease subunit"/>
    <property type="match status" value="1"/>
</dbReference>
<dbReference type="InterPro" id="IPR003593">
    <property type="entry name" value="AAA+_ATPase"/>
</dbReference>
<evidence type="ECO:0000256" key="1">
    <source>
        <dbReference type="ARBA" id="ARBA00008675"/>
    </source>
</evidence>
<dbReference type="InterPro" id="IPR018368">
    <property type="entry name" value="ClpA/B_CS1"/>
</dbReference>
<dbReference type="GO" id="GO:0070370">
    <property type="term" value="P:cellular heat acclimation"/>
    <property type="evidence" value="ECO:0007669"/>
    <property type="project" value="TreeGrafter"/>
</dbReference>
<dbReference type="InterPro" id="IPR001270">
    <property type="entry name" value="ClpA/B"/>
</dbReference>
<dbReference type="PROSITE" id="PS00870">
    <property type="entry name" value="CLPAB_1"/>
    <property type="match status" value="1"/>
</dbReference>
<dbReference type="PRINTS" id="PR00300">
    <property type="entry name" value="CLPPROTEASEA"/>
</dbReference>
<dbReference type="CDD" id="cd19499">
    <property type="entry name" value="RecA-like_ClpB_Hsp104-like"/>
    <property type="match status" value="1"/>
</dbReference>
<dbReference type="Pfam" id="PF17871">
    <property type="entry name" value="AAA_lid_9"/>
    <property type="match status" value="1"/>
</dbReference>
<dbReference type="Pfam" id="PF00004">
    <property type="entry name" value="AAA"/>
    <property type="match status" value="1"/>
</dbReference>
<dbReference type="Pfam" id="PF02861">
    <property type="entry name" value="Clp_N"/>
    <property type="match status" value="1"/>
</dbReference>
<dbReference type="EMBL" id="JAGHQM010002142">
    <property type="protein sequence ID" value="KAH0551189.1"/>
    <property type="molecule type" value="Genomic_DNA"/>
</dbReference>
<keyword evidence="2 6" id="KW-0677">Repeat</keyword>
<dbReference type="FunFam" id="3.40.50.300:FF:000120">
    <property type="entry name" value="ATP-dependent chaperone ClpB"/>
    <property type="match status" value="1"/>
</dbReference>
<sequence length="920" mass="102378">MASGYQFTDRAQKALADAHELATQYAHSQLLPVHLAVSLIDPPEEQGQPAAASMPLFRQVVDRAKGDPQLFDRALKKALVRLPSQDPPPESIGMAPAFSKVLRAASDLQKTQRDSYIAVDHLISALAQDATIQRALQEANVPNTKLLDTAVQQIRGTKRVDSKTADAEQENENLKKYTIDLTSLAREGKMDPVIGREEEIRRVIRILSRRTKNNPVLIGEPGVGKTTVVEGLAQRIVNADVPANLAACKLLALDVGALVAGSKYRGEFEERMKGVLKEIENSKEMIVLFVDEMHLLMGAGTAGEGGMDAANLLKPMLARGQLHCIGATTLAEYRKYIEKDQAFERRFQQVLVKEPTINETISILRGLKERYEVHHGVSISDSAIVAAATLAGRYLTSRRLPDSAVDLIDEAAAAVRVTRESQPEALDNMERRHRQLQIEIHALEREKDDASKARLGAAKAESANVEEELRPLREKYESEKLRSKEIQEAKMKLDALKVKQAEAERTQDYHTASDLQYYAIPELSSRIEKLEADKVAAEEEMFARHGAEGGEILLTDVVGPDQINEIVSRWTGIPVTRLRTTEREKLLRMEKYLSKVVVGQREAVQSVSNAIRLQRSGLSNPNQPPSFLFCGPSGTGKTLLTKALAEFLFDDPKSMIRFDMSEYQERHSLSRMIGAPPGYVGHDAGGQLTESLRRRPFSILLFDEVEKAAKEVLTVLLQLMDDGRITDGQGRQVDAKNCIVVMTSNLGAEYLTRKNAPDGKIDPTTREMIMGSLRSYFLPEFLNRISSIVIFNRLSRGEIRQIVNLRLDEIQTRLQQNGRNVRIVTSDEVRDYLGSAGYSPAYGARPLARLIEKEVLNRLAVLILRGSIRDGEQARAEMIDGRVTVLPNHEDSELEGDEEMVDEEDAVAELDEGADMDLYD</sequence>
<accession>A0A9P8II53</accession>
<dbReference type="GO" id="GO:0043335">
    <property type="term" value="P:protein unfolding"/>
    <property type="evidence" value="ECO:0007669"/>
    <property type="project" value="TreeGrafter"/>
</dbReference>
<dbReference type="AlphaFoldDB" id="A0A9P8II53"/>